<proteinExistence type="predicted"/>
<feature type="compositionally biased region" description="Basic residues" evidence="1">
    <location>
        <begin position="109"/>
        <end position="118"/>
    </location>
</feature>
<evidence type="ECO:0000256" key="2">
    <source>
        <dbReference type="SAM" id="SignalP"/>
    </source>
</evidence>
<reference evidence="4" key="1">
    <citation type="journal article" date="2017" name="Plant J.">
        <title>The pomegranate (Punica granatum L.) genome and the genomics of punicalagin biosynthesis.</title>
        <authorList>
            <person name="Qin G."/>
            <person name="Xu C."/>
            <person name="Ming R."/>
            <person name="Tang H."/>
            <person name="Guyot R."/>
            <person name="Kramer E.M."/>
            <person name="Hu Y."/>
            <person name="Yi X."/>
            <person name="Qi Y."/>
            <person name="Xu X."/>
            <person name="Gao Z."/>
            <person name="Pan H."/>
            <person name="Jian J."/>
            <person name="Tian Y."/>
            <person name="Yue Z."/>
            <person name="Xu Y."/>
        </authorList>
    </citation>
    <scope>NUCLEOTIDE SEQUENCE [LARGE SCALE GENOMIC DNA]</scope>
    <source>
        <strain evidence="4">cv. Dabenzi</strain>
    </source>
</reference>
<dbReference type="EMBL" id="MTKT01000676">
    <property type="protein sequence ID" value="OWM89152.1"/>
    <property type="molecule type" value="Genomic_DNA"/>
</dbReference>
<feature type="region of interest" description="Disordered" evidence="1">
    <location>
        <begin position="66"/>
        <end position="118"/>
    </location>
</feature>
<comment type="caution">
    <text evidence="3">The sequence shown here is derived from an EMBL/GenBank/DDBJ whole genome shotgun (WGS) entry which is preliminary data.</text>
</comment>
<accession>A0A218XXZ8</accession>
<gene>
    <name evidence="3" type="ORF">CDL15_Pgr026315</name>
</gene>
<feature type="signal peptide" evidence="2">
    <location>
        <begin position="1"/>
        <end position="20"/>
    </location>
</feature>
<dbReference type="Proteomes" id="UP000197138">
    <property type="component" value="Unassembled WGS sequence"/>
</dbReference>
<name>A0A218XXZ8_PUNGR</name>
<dbReference type="AlphaFoldDB" id="A0A218XXZ8"/>
<organism evidence="3 4">
    <name type="scientific">Punica granatum</name>
    <name type="common">Pomegranate</name>
    <dbReference type="NCBI Taxonomy" id="22663"/>
    <lineage>
        <taxon>Eukaryota</taxon>
        <taxon>Viridiplantae</taxon>
        <taxon>Streptophyta</taxon>
        <taxon>Embryophyta</taxon>
        <taxon>Tracheophyta</taxon>
        <taxon>Spermatophyta</taxon>
        <taxon>Magnoliopsida</taxon>
        <taxon>eudicotyledons</taxon>
        <taxon>Gunneridae</taxon>
        <taxon>Pentapetalae</taxon>
        <taxon>rosids</taxon>
        <taxon>malvids</taxon>
        <taxon>Myrtales</taxon>
        <taxon>Lythraceae</taxon>
        <taxon>Punica</taxon>
    </lineage>
</organism>
<sequence length="118" mass="13253">MANGQIPVSLLSVIISLRLAMNLGKQRKTEIQALLVNGALDPVIDEITVLVTRVYFRMTETHQWIRKGFADEPAPEQKRETSQYGPPRPVAGVDQFPGSSRVVQEPRKSQRTGRSNRK</sequence>
<evidence type="ECO:0000313" key="4">
    <source>
        <dbReference type="Proteomes" id="UP000197138"/>
    </source>
</evidence>
<protein>
    <submittedName>
        <fullName evidence="3">Uncharacterized protein</fullName>
    </submittedName>
</protein>
<evidence type="ECO:0000313" key="3">
    <source>
        <dbReference type="EMBL" id="OWM89152.1"/>
    </source>
</evidence>
<keyword evidence="2" id="KW-0732">Signal</keyword>
<feature type="chain" id="PRO_5012307305" evidence="2">
    <location>
        <begin position="21"/>
        <end position="118"/>
    </location>
</feature>
<evidence type="ECO:0000256" key="1">
    <source>
        <dbReference type="SAM" id="MobiDB-lite"/>
    </source>
</evidence>